<dbReference type="Proteomes" id="UP000237040">
    <property type="component" value="Unassembled WGS sequence"/>
</dbReference>
<comment type="subunit">
    <text evidence="7">Part of the 50S ribosomal subunit; part of the 5S rRNA/L5/L18/L25 subcomplex. Contacts the 5S and 23S rRNAs.</text>
</comment>
<evidence type="ECO:0000256" key="4">
    <source>
        <dbReference type="ARBA" id="ARBA00022980"/>
    </source>
</evidence>
<dbReference type="SUPFAM" id="SSF53137">
    <property type="entry name" value="Translational machinery components"/>
    <property type="match status" value="1"/>
</dbReference>
<dbReference type="HAMAP" id="MF_01337_B">
    <property type="entry name" value="Ribosomal_uL18_B"/>
    <property type="match status" value="1"/>
</dbReference>
<dbReference type="GO" id="GO:0006412">
    <property type="term" value="P:translation"/>
    <property type="evidence" value="ECO:0007669"/>
    <property type="project" value="UniProtKB-UniRule"/>
</dbReference>
<keyword evidence="5 7" id="KW-0687">Ribonucleoprotein</keyword>
<gene>
    <name evidence="7" type="primary">rplR</name>
    <name evidence="8" type="ORF">C0189_04475</name>
</gene>
<evidence type="ECO:0000313" key="8">
    <source>
        <dbReference type="EMBL" id="PMP66767.1"/>
    </source>
</evidence>
<name>A0A2J6WDM9_9BACT</name>
<dbReference type="FunFam" id="3.30.420.100:FF:000001">
    <property type="entry name" value="50S ribosomal protein L18"/>
    <property type="match status" value="1"/>
</dbReference>
<keyword evidence="3 7" id="KW-0694">RNA-binding</keyword>
<proteinExistence type="inferred from homology"/>
<dbReference type="EMBL" id="PNIL01000064">
    <property type="protein sequence ID" value="PMP66767.1"/>
    <property type="molecule type" value="Genomic_DNA"/>
</dbReference>
<evidence type="ECO:0000256" key="5">
    <source>
        <dbReference type="ARBA" id="ARBA00023274"/>
    </source>
</evidence>
<evidence type="ECO:0000256" key="3">
    <source>
        <dbReference type="ARBA" id="ARBA00022884"/>
    </source>
</evidence>
<dbReference type="RefSeq" id="WP_424586880.1">
    <property type="nucleotide sequence ID" value="NZ_JBNARP010000026.1"/>
</dbReference>
<comment type="similarity">
    <text evidence="1 7">Belongs to the universal ribosomal protein uL18 family.</text>
</comment>
<keyword evidence="2 7" id="KW-0699">rRNA-binding</keyword>
<accession>A0A2J6WDM9</accession>
<dbReference type="AlphaFoldDB" id="A0A2J6WDM9"/>
<dbReference type="GO" id="GO:0022625">
    <property type="term" value="C:cytosolic large ribosomal subunit"/>
    <property type="evidence" value="ECO:0007669"/>
    <property type="project" value="TreeGrafter"/>
</dbReference>
<keyword evidence="4 7" id="KW-0689">Ribosomal protein</keyword>
<evidence type="ECO:0000256" key="6">
    <source>
        <dbReference type="ARBA" id="ARBA00035197"/>
    </source>
</evidence>
<dbReference type="GO" id="GO:0008097">
    <property type="term" value="F:5S rRNA binding"/>
    <property type="evidence" value="ECO:0007669"/>
    <property type="project" value="TreeGrafter"/>
</dbReference>
<protein>
    <recommendedName>
        <fullName evidence="6 7">Large ribosomal subunit protein uL18</fullName>
    </recommendedName>
</protein>
<organism evidence="8 9">
    <name type="scientific">Caldisericum exile</name>
    <dbReference type="NCBI Taxonomy" id="693075"/>
    <lineage>
        <taxon>Bacteria</taxon>
        <taxon>Pseudomonadati</taxon>
        <taxon>Caldisericota/Cryosericota group</taxon>
        <taxon>Caldisericota</taxon>
        <taxon>Caldisericia</taxon>
        <taxon>Caldisericales</taxon>
        <taxon>Caldisericaceae</taxon>
        <taxon>Caldisericum</taxon>
    </lineage>
</organism>
<dbReference type="InterPro" id="IPR004389">
    <property type="entry name" value="Ribosomal_uL18_bac-type"/>
</dbReference>
<dbReference type="CDD" id="cd00432">
    <property type="entry name" value="Ribosomal_L18_L5e"/>
    <property type="match status" value="1"/>
</dbReference>
<evidence type="ECO:0000313" key="9">
    <source>
        <dbReference type="Proteomes" id="UP000237040"/>
    </source>
</evidence>
<dbReference type="InterPro" id="IPR057268">
    <property type="entry name" value="Ribosomal_L18"/>
</dbReference>
<reference evidence="8 9" key="1">
    <citation type="submission" date="2018-01" db="EMBL/GenBank/DDBJ databases">
        <title>Metagenomic assembled genomes from two thermal pools in the Uzon Caldera, Kamchatka, Russia.</title>
        <authorList>
            <person name="Wilkins L."/>
            <person name="Ettinger C."/>
        </authorList>
    </citation>
    <scope>NUCLEOTIDE SEQUENCE [LARGE SCALE GENOMIC DNA]</scope>
    <source>
        <strain evidence="8">ZAV-07</strain>
    </source>
</reference>
<evidence type="ECO:0000256" key="2">
    <source>
        <dbReference type="ARBA" id="ARBA00022730"/>
    </source>
</evidence>
<dbReference type="GO" id="GO:0003735">
    <property type="term" value="F:structural constituent of ribosome"/>
    <property type="evidence" value="ECO:0007669"/>
    <property type="project" value="InterPro"/>
</dbReference>
<dbReference type="InterPro" id="IPR005484">
    <property type="entry name" value="Ribosomal_uL18_bac/plant/anim"/>
</dbReference>
<sequence>MIKITPRNELRKIRHERIRRKVFGTVSKPRLSIFISLKHVYAQLIDDEHGKTLVSASTLDKELKELLKDKTLTEKAKAVGKLIAERALAKGIDSVVFDRGGYKYHGRVKALADEARNVGLKF</sequence>
<dbReference type="Gene3D" id="3.30.420.100">
    <property type="match status" value="1"/>
</dbReference>
<dbReference type="PANTHER" id="PTHR12899:SF3">
    <property type="entry name" value="LARGE RIBOSOMAL SUBUNIT PROTEIN UL18M"/>
    <property type="match status" value="1"/>
</dbReference>
<dbReference type="NCBIfam" id="TIGR00060">
    <property type="entry name" value="L18_bact"/>
    <property type="match status" value="1"/>
</dbReference>
<evidence type="ECO:0000256" key="1">
    <source>
        <dbReference type="ARBA" id="ARBA00007116"/>
    </source>
</evidence>
<dbReference type="Pfam" id="PF00861">
    <property type="entry name" value="Ribosomal_L18p"/>
    <property type="match status" value="1"/>
</dbReference>
<comment type="caution">
    <text evidence="8">The sequence shown here is derived from an EMBL/GenBank/DDBJ whole genome shotgun (WGS) entry which is preliminary data.</text>
</comment>
<dbReference type="PANTHER" id="PTHR12899">
    <property type="entry name" value="39S RIBOSOMAL PROTEIN L18, MITOCHONDRIAL"/>
    <property type="match status" value="1"/>
</dbReference>
<comment type="function">
    <text evidence="7">This is one of the proteins that bind and probably mediate the attachment of the 5S RNA into the large ribosomal subunit, where it forms part of the central protuberance.</text>
</comment>
<evidence type="ECO:0000256" key="7">
    <source>
        <dbReference type="HAMAP-Rule" id="MF_01337"/>
    </source>
</evidence>